<keyword evidence="2" id="KW-1185">Reference proteome</keyword>
<accession>G7YPK3</accession>
<evidence type="ECO:0000313" key="1">
    <source>
        <dbReference type="EMBL" id="GAA54884.1"/>
    </source>
</evidence>
<name>G7YPK3_CLOSI</name>
<evidence type="ECO:0000313" key="2">
    <source>
        <dbReference type="Proteomes" id="UP000008909"/>
    </source>
</evidence>
<dbReference type="AlphaFoldDB" id="G7YPK3"/>
<protein>
    <submittedName>
        <fullName evidence="1">Uncharacterized protein</fullName>
    </submittedName>
</protein>
<gene>
    <name evidence="1" type="ORF">CLF_105955</name>
</gene>
<reference key="2">
    <citation type="submission" date="2011-10" db="EMBL/GenBank/DDBJ databases">
        <title>The genome and transcriptome sequence of Clonorchis sinensis provide insights into the carcinogenic liver fluke.</title>
        <authorList>
            <person name="Wang X."/>
            <person name="Huang Y."/>
            <person name="Chen W."/>
            <person name="Liu H."/>
            <person name="Guo L."/>
            <person name="Chen Y."/>
            <person name="Luo F."/>
            <person name="Zhou W."/>
            <person name="Sun J."/>
            <person name="Mao Q."/>
            <person name="Liang P."/>
            <person name="Zhou C."/>
            <person name="Tian Y."/>
            <person name="Men J."/>
            <person name="Lv X."/>
            <person name="Huang L."/>
            <person name="Zhou J."/>
            <person name="Hu Y."/>
            <person name="Li R."/>
            <person name="Zhang F."/>
            <person name="Lei H."/>
            <person name="Li X."/>
            <person name="Hu X."/>
            <person name="Liang C."/>
            <person name="Xu J."/>
            <person name="Wu Z."/>
            <person name="Yu X."/>
        </authorList>
    </citation>
    <scope>NUCLEOTIDE SEQUENCE</scope>
    <source>
        <strain>Henan</strain>
    </source>
</reference>
<organism evidence="1 2">
    <name type="scientific">Clonorchis sinensis</name>
    <name type="common">Chinese liver fluke</name>
    <dbReference type="NCBI Taxonomy" id="79923"/>
    <lineage>
        <taxon>Eukaryota</taxon>
        <taxon>Metazoa</taxon>
        <taxon>Spiralia</taxon>
        <taxon>Lophotrochozoa</taxon>
        <taxon>Platyhelminthes</taxon>
        <taxon>Trematoda</taxon>
        <taxon>Digenea</taxon>
        <taxon>Opisthorchiida</taxon>
        <taxon>Opisthorchiata</taxon>
        <taxon>Opisthorchiidae</taxon>
        <taxon>Clonorchis</taxon>
    </lineage>
</organism>
<reference evidence="1" key="1">
    <citation type="journal article" date="2011" name="Genome Biol.">
        <title>The draft genome of the carcinogenic human liver fluke Clonorchis sinensis.</title>
        <authorList>
            <person name="Wang X."/>
            <person name="Chen W."/>
            <person name="Huang Y."/>
            <person name="Sun J."/>
            <person name="Men J."/>
            <person name="Liu H."/>
            <person name="Luo F."/>
            <person name="Guo L."/>
            <person name="Lv X."/>
            <person name="Deng C."/>
            <person name="Zhou C."/>
            <person name="Fan Y."/>
            <person name="Li X."/>
            <person name="Huang L."/>
            <person name="Hu Y."/>
            <person name="Liang C."/>
            <person name="Hu X."/>
            <person name="Xu J."/>
            <person name="Yu X."/>
        </authorList>
    </citation>
    <scope>NUCLEOTIDE SEQUENCE [LARGE SCALE GENOMIC DNA]</scope>
    <source>
        <strain evidence="1">Henan</strain>
    </source>
</reference>
<dbReference type="Proteomes" id="UP000008909">
    <property type="component" value="Unassembled WGS sequence"/>
</dbReference>
<proteinExistence type="predicted"/>
<sequence>MAADENLVGVEHADDTKEEKKAQAFYGELIEDVPSFGMRLAPEKCKVMLQGIQALNTPLTIQGETLEVVVVLRILRTGIALFRKCHEFLPQPVKKQYWFPPSHSCRVHHIKPSLSLFVFKHLSL</sequence>
<dbReference type="EMBL" id="DF143934">
    <property type="protein sequence ID" value="GAA54884.1"/>
    <property type="molecule type" value="Genomic_DNA"/>
</dbReference>